<evidence type="ECO:0000313" key="2">
    <source>
        <dbReference type="Proteomes" id="UP000185557"/>
    </source>
</evidence>
<dbReference type="EMBL" id="MRCG01000026">
    <property type="protein sequence ID" value="OKH44115.1"/>
    <property type="molecule type" value="Genomic_DNA"/>
</dbReference>
<reference evidence="1 2" key="1">
    <citation type="submission" date="2016-11" db="EMBL/GenBank/DDBJ databases">
        <title>Draft Genome Sequences of Nine Cyanobacterial Strains from Diverse Habitats.</title>
        <authorList>
            <person name="Zhu T."/>
            <person name="Hou S."/>
            <person name="Lu X."/>
            <person name="Hess W.R."/>
        </authorList>
    </citation>
    <scope>NUCLEOTIDE SEQUENCE [LARGE SCALE GENOMIC DNA]</scope>
    <source>
        <strain evidence="1 2">NIES-30</strain>
    </source>
</reference>
<evidence type="ECO:0000313" key="1">
    <source>
        <dbReference type="EMBL" id="OKH44115.1"/>
    </source>
</evidence>
<comment type="caution">
    <text evidence="1">The sequence shown here is derived from an EMBL/GenBank/DDBJ whole genome shotgun (WGS) entry which is preliminary data.</text>
</comment>
<keyword evidence="2" id="KW-1185">Reference proteome</keyword>
<accession>A0A1U7IYY8</accession>
<dbReference type="RefSeq" id="WP_073610900.1">
    <property type="nucleotide sequence ID" value="NZ_MRCG01000026.1"/>
</dbReference>
<dbReference type="OrthoDB" id="9972073at2"/>
<sequence length="137" mass="15174">MTHRFQRRIQRLGLVALGLLTAGLVWFKPAPQAATEPWIPTVPVQWDKQYARVPNWSQLTFATLPPLLSGGAVDIPGDLVSSLGYDPSRIWQAGQSVAEVLKLGDFQTSLYPQLFNLQTLAQMGQIDLSQVALRGYL</sequence>
<gene>
    <name evidence="1" type="ORF">NIES30_23610</name>
</gene>
<protein>
    <submittedName>
        <fullName evidence="1">Uncharacterized protein</fullName>
    </submittedName>
</protein>
<dbReference type="Proteomes" id="UP000185557">
    <property type="component" value="Unassembled WGS sequence"/>
</dbReference>
<dbReference type="STRING" id="549789.NIES30_23610"/>
<proteinExistence type="predicted"/>
<name>A0A1U7IYY8_9CYAN</name>
<organism evidence="1 2">
    <name type="scientific">Phormidium tenue NIES-30</name>
    <dbReference type="NCBI Taxonomy" id="549789"/>
    <lineage>
        <taxon>Bacteria</taxon>
        <taxon>Bacillati</taxon>
        <taxon>Cyanobacteriota</taxon>
        <taxon>Cyanophyceae</taxon>
        <taxon>Oscillatoriophycideae</taxon>
        <taxon>Oscillatoriales</taxon>
        <taxon>Oscillatoriaceae</taxon>
        <taxon>Phormidium</taxon>
    </lineage>
</organism>
<dbReference type="AlphaFoldDB" id="A0A1U7IYY8"/>